<accession>A0A8R1TYV8</accession>
<protein>
    <submittedName>
        <fullName evidence="1">Uncharacterized protein</fullName>
    </submittedName>
</protein>
<evidence type="ECO:0000313" key="2">
    <source>
        <dbReference type="Proteomes" id="UP000024404"/>
    </source>
</evidence>
<evidence type="ECO:0000313" key="1">
    <source>
        <dbReference type="EnsemblMetazoa" id="OVOC7338.1"/>
    </source>
</evidence>
<dbReference type="AlphaFoldDB" id="A0A8R1TYV8"/>
<keyword evidence="2" id="KW-1185">Reference proteome</keyword>
<proteinExistence type="predicted"/>
<dbReference type="Proteomes" id="UP000024404">
    <property type="component" value="Unassembled WGS sequence"/>
</dbReference>
<name>A0A8R1TYV8_ONCVO</name>
<reference evidence="2" key="1">
    <citation type="submission" date="2013-10" db="EMBL/GenBank/DDBJ databases">
        <title>Genome sequencing of Onchocerca volvulus.</title>
        <authorList>
            <person name="Cotton J."/>
            <person name="Tsai J."/>
            <person name="Stanley E."/>
            <person name="Tracey A."/>
            <person name="Holroyd N."/>
            <person name="Lustigman S."/>
            <person name="Berriman M."/>
        </authorList>
    </citation>
    <scope>NUCLEOTIDE SEQUENCE</scope>
</reference>
<sequence>MKQLRVNSPHSPRLYDRSVCLFIKLFMNTKVSSYFKQCYGAVLIKQITVQILLSVRIIKTQVNIKMTSQTTQFFLWSNSKCNEKKTIDIILAVQFQQVEFAEVQKC</sequence>
<dbReference type="EMBL" id="CMVM020000193">
    <property type="status" value="NOT_ANNOTATED_CDS"/>
    <property type="molecule type" value="Genomic_DNA"/>
</dbReference>
<reference evidence="1" key="2">
    <citation type="submission" date="2022-06" db="UniProtKB">
        <authorList>
            <consortium name="EnsemblMetazoa"/>
        </authorList>
    </citation>
    <scope>IDENTIFICATION</scope>
</reference>
<dbReference type="EnsemblMetazoa" id="OVOC7338.1">
    <property type="protein sequence ID" value="OVOC7338.1"/>
    <property type="gene ID" value="WBGene00244147"/>
</dbReference>
<organism evidence="1 2">
    <name type="scientific">Onchocerca volvulus</name>
    <dbReference type="NCBI Taxonomy" id="6282"/>
    <lineage>
        <taxon>Eukaryota</taxon>
        <taxon>Metazoa</taxon>
        <taxon>Ecdysozoa</taxon>
        <taxon>Nematoda</taxon>
        <taxon>Chromadorea</taxon>
        <taxon>Rhabditida</taxon>
        <taxon>Spirurina</taxon>
        <taxon>Spiruromorpha</taxon>
        <taxon>Filarioidea</taxon>
        <taxon>Onchocercidae</taxon>
        <taxon>Onchocerca</taxon>
    </lineage>
</organism>